<evidence type="ECO:0000259" key="2">
    <source>
        <dbReference type="Pfam" id="PF04864"/>
    </source>
</evidence>
<comment type="caution">
    <text evidence="3">The sequence shown here is derived from an EMBL/GenBank/DDBJ whole genome shotgun (WGS) entry which is preliminary data.</text>
</comment>
<dbReference type="GO" id="GO:0008483">
    <property type="term" value="F:transaminase activity"/>
    <property type="evidence" value="ECO:0007669"/>
    <property type="project" value="UniProtKB-KW"/>
</dbReference>
<keyword evidence="4" id="KW-1185">Reference proteome</keyword>
<evidence type="ECO:0000313" key="4">
    <source>
        <dbReference type="Proteomes" id="UP000623129"/>
    </source>
</evidence>
<dbReference type="AlphaFoldDB" id="A0A833VHX1"/>
<organism evidence="3 4">
    <name type="scientific">Carex littledalei</name>
    <dbReference type="NCBI Taxonomy" id="544730"/>
    <lineage>
        <taxon>Eukaryota</taxon>
        <taxon>Viridiplantae</taxon>
        <taxon>Streptophyta</taxon>
        <taxon>Embryophyta</taxon>
        <taxon>Tracheophyta</taxon>
        <taxon>Spermatophyta</taxon>
        <taxon>Magnoliopsida</taxon>
        <taxon>Liliopsida</taxon>
        <taxon>Poales</taxon>
        <taxon>Cyperaceae</taxon>
        <taxon>Cyperoideae</taxon>
        <taxon>Cariceae</taxon>
        <taxon>Carex</taxon>
        <taxon>Carex subgen. Euthyceras</taxon>
    </lineage>
</organism>
<evidence type="ECO:0000256" key="1">
    <source>
        <dbReference type="SAM" id="MobiDB-lite"/>
    </source>
</evidence>
<dbReference type="GO" id="GO:0016846">
    <property type="term" value="F:carbon-sulfur lyase activity"/>
    <property type="evidence" value="ECO:0007669"/>
    <property type="project" value="InterPro"/>
</dbReference>
<reference evidence="3" key="1">
    <citation type="submission" date="2020-01" db="EMBL/GenBank/DDBJ databases">
        <title>Genome sequence of Kobresia littledalei, the first chromosome-level genome in the family Cyperaceae.</title>
        <authorList>
            <person name="Qu G."/>
        </authorList>
    </citation>
    <scope>NUCLEOTIDE SEQUENCE</scope>
    <source>
        <strain evidence="3">C.B.Clarke</strain>
        <tissue evidence="3">Leaf</tissue>
    </source>
</reference>
<dbReference type="Gene3D" id="3.90.1150.10">
    <property type="entry name" value="Aspartate Aminotransferase, domain 1"/>
    <property type="match status" value="1"/>
</dbReference>
<feature type="domain" description="Alliinase C-terminal" evidence="2">
    <location>
        <begin position="68"/>
        <end position="105"/>
    </location>
</feature>
<feature type="region of interest" description="Disordered" evidence="1">
    <location>
        <begin position="1"/>
        <end position="60"/>
    </location>
</feature>
<proteinExistence type="predicted"/>
<dbReference type="InterPro" id="IPR006948">
    <property type="entry name" value="Alliinase_C"/>
</dbReference>
<evidence type="ECO:0000313" key="3">
    <source>
        <dbReference type="EMBL" id="KAF3339101.1"/>
    </source>
</evidence>
<keyword evidence="3" id="KW-0032">Aminotransferase</keyword>
<dbReference type="EMBL" id="SWLB01000004">
    <property type="protein sequence ID" value="KAF3339101.1"/>
    <property type="molecule type" value="Genomic_DNA"/>
</dbReference>
<protein>
    <submittedName>
        <fullName evidence="3">Tryptophan aminotransferase-related protein 2-like protein</fullName>
    </submittedName>
</protein>
<accession>A0A833VHX1</accession>
<dbReference type="InterPro" id="IPR015422">
    <property type="entry name" value="PyrdxlP-dep_Trfase_small"/>
</dbReference>
<sequence>MECKHEGERQIGPTQTAPTSLPQSRSDCQLHGGAAASFDGAPPFPRPHHQSHELVLSSTSTTGEDAVVNLAHGDPTMFEPFWKEAGQKATVVISGWHTMSYFSDAGCTIRCFRINMVDGMSEHSPNLKNLNQV</sequence>
<dbReference type="Proteomes" id="UP000623129">
    <property type="component" value="Unassembled WGS sequence"/>
</dbReference>
<gene>
    <name evidence="3" type="ORF">FCM35_KLT16572</name>
</gene>
<keyword evidence="3" id="KW-0808">Transferase</keyword>
<dbReference type="Pfam" id="PF04864">
    <property type="entry name" value="Alliinase_C"/>
    <property type="match status" value="1"/>
</dbReference>
<feature type="compositionally biased region" description="Polar residues" evidence="1">
    <location>
        <begin position="12"/>
        <end position="27"/>
    </location>
</feature>
<name>A0A833VHX1_9POAL</name>